<dbReference type="AlphaFoldDB" id="A0A382SRJ1"/>
<gene>
    <name evidence="1" type="ORF">METZ01_LOCUS364681</name>
</gene>
<evidence type="ECO:0008006" key="2">
    <source>
        <dbReference type="Google" id="ProtNLM"/>
    </source>
</evidence>
<dbReference type="Gene3D" id="2.60.120.620">
    <property type="entry name" value="q2cbj1_9rhob like domain"/>
    <property type="match status" value="1"/>
</dbReference>
<organism evidence="1">
    <name type="scientific">marine metagenome</name>
    <dbReference type="NCBI Taxonomy" id="408172"/>
    <lineage>
        <taxon>unclassified sequences</taxon>
        <taxon>metagenomes</taxon>
        <taxon>ecological metagenomes</taxon>
    </lineage>
</organism>
<dbReference type="Pfam" id="PF05721">
    <property type="entry name" value="PhyH"/>
    <property type="match status" value="1"/>
</dbReference>
<name>A0A382SRJ1_9ZZZZ</name>
<reference evidence="1" key="1">
    <citation type="submission" date="2018-05" db="EMBL/GenBank/DDBJ databases">
        <authorList>
            <person name="Lanie J.A."/>
            <person name="Ng W.-L."/>
            <person name="Kazmierczak K.M."/>
            <person name="Andrzejewski T.M."/>
            <person name="Davidsen T.M."/>
            <person name="Wayne K.J."/>
            <person name="Tettelin H."/>
            <person name="Glass J.I."/>
            <person name="Rusch D."/>
            <person name="Podicherti R."/>
            <person name="Tsui H.-C.T."/>
            <person name="Winkler M.E."/>
        </authorList>
    </citation>
    <scope>NUCLEOTIDE SEQUENCE</scope>
</reference>
<proteinExistence type="predicted"/>
<dbReference type="SUPFAM" id="SSF51197">
    <property type="entry name" value="Clavaminate synthase-like"/>
    <property type="match status" value="1"/>
</dbReference>
<accession>A0A382SRJ1</accession>
<evidence type="ECO:0000313" key="1">
    <source>
        <dbReference type="EMBL" id="SVD11827.1"/>
    </source>
</evidence>
<sequence>EYSLDDTVAVPAKRGDVVLFCIHTIHGSHINKTDTARRMVRVGYRDPHNTQTAGQSLGRPGLMVQGYRSRLDGQELLKNL</sequence>
<protein>
    <recommendedName>
        <fullName evidence="2">Phytanoyl-CoA dioxygenase</fullName>
    </recommendedName>
</protein>
<dbReference type="InterPro" id="IPR008775">
    <property type="entry name" value="Phytyl_CoA_dOase-like"/>
</dbReference>
<feature type="non-terminal residue" evidence="1">
    <location>
        <position position="1"/>
    </location>
</feature>
<dbReference type="EMBL" id="UINC01130640">
    <property type="protein sequence ID" value="SVD11827.1"/>
    <property type="molecule type" value="Genomic_DNA"/>
</dbReference>